<evidence type="ECO:0000259" key="15">
    <source>
        <dbReference type="SMART" id="SM00563"/>
    </source>
</evidence>
<dbReference type="InterPro" id="IPR045252">
    <property type="entry name" value="LPCAT1-like"/>
</dbReference>
<keyword evidence="11" id="KW-1208">Phospholipid metabolism</keyword>
<comment type="caution">
    <text evidence="16">The sequence shown here is derived from an EMBL/GenBank/DDBJ whole genome shotgun (WGS) entry which is preliminary data.</text>
</comment>
<dbReference type="SMART" id="SM00563">
    <property type="entry name" value="PlsC"/>
    <property type="match status" value="1"/>
</dbReference>
<keyword evidence="12" id="KW-0012">Acyltransferase</keyword>
<reference evidence="16 17" key="1">
    <citation type="submission" date="2024-02" db="EMBL/GenBank/DDBJ databases">
        <authorList>
            <person name="Daric V."/>
            <person name="Darras S."/>
        </authorList>
    </citation>
    <scope>NUCLEOTIDE SEQUENCE [LARGE SCALE GENOMIC DNA]</scope>
</reference>
<evidence type="ECO:0000313" key="16">
    <source>
        <dbReference type="EMBL" id="CAK8680196.1"/>
    </source>
</evidence>
<dbReference type="Pfam" id="PF01553">
    <property type="entry name" value="Acyltransferase"/>
    <property type="match status" value="1"/>
</dbReference>
<dbReference type="CDD" id="cd07991">
    <property type="entry name" value="LPLAT_LPCAT1-like"/>
    <property type="match status" value="1"/>
</dbReference>
<accession>A0ABP0FNB6</accession>
<gene>
    <name evidence="16" type="ORF">CVLEPA_LOCUS10473</name>
</gene>
<evidence type="ECO:0000256" key="1">
    <source>
        <dbReference type="ARBA" id="ARBA00004370"/>
    </source>
</evidence>
<feature type="transmembrane region" description="Helical" evidence="14">
    <location>
        <begin position="94"/>
        <end position="112"/>
    </location>
</feature>
<dbReference type="Proteomes" id="UP001642483">
    <property type="component" value="Unassembled WGS sequence"/>
</dbReference>
<keyword evidence="6 14" id="KW-0812">Transmembrane</keyword>
<keyword evidence="10" id="KW-0594">Phospholipid biosynthesis</keyword>
<comment type="similarity">
    <text evidence="3">Belongs to the 1-acyl-sn-glycerol-3-phosphate acyltransferase family.</text>
</comment>
<evidence type="ECO:0000256" key="6">
    <source>
        <dbReference type="ARBA" id="ARBA00022692"/>
    </source>
</evidence>
<evidence type="ECO:0000256" key="4">
    <source>
        <dbReference type="ARBA" id="ARBA00022516"/>
    </source>
</evidence>
<evidence type="ECO:0000256" key="9">
    <source>
        <dbReference type="ARBA" id="ARBA00023136"/>
    </source>
</evidence>
<evidence type="ECO:0000313" key="17">
    <source>
        <dbReference type="Proteomes" id="UP001642483"/>
    </source>
</evidence>
<sequence>MSTHLNGSSVNQNNGKKSVNESVKECNPFVHRLQLTKAQKCQIFFMTFTIFPVRLVLGLSVFFFSWFLALLFTVGTSPNTSSPAGPVRRALYQFLQYCGKLIIFLIGFSFTVKGKRASVEEAPVLIATPHSSLWDILVLFATSPFPSALSKYENFKIPIFRTLLRAIQPVLVHRNEAMSTQQTVDIILKRAKEGKKWPQLTVFPEGTCSNKKHMIRFKLGAFLAGTPVQPMIIRYKSSLDSFTWTECGPTAFYLIWLTLCQFQSHMEVEYLPVYKPTAEEMKDPKLYANNVRDQLAKKLRVPCSDHTYEDRLLMRKAKKLHFPMEAAIVQFHYVKTKYKLNLDEAMKRLEEFSQISLPRQDGLADADDFNKYFSCNEQIVNALFSELDVYQKGILSFREFVIGNASIREKLASNQNLESCHTLLNKLLATSTDHGGDKHDFGKELLILSQKVCPQLNVDDVAVAKETFFQFLQENPMYLFLFVFYQGK</sequence>
<keyword evidence="8" id="KW-0443">Lipid metabolism</keyword>
<proteinExistence type="inferred from homology"/>
<feature type="transmembrane region" description="Helical" evidence="14">
    <location>
        <begin position="43"/>
        <end position="74"/>
    </location>
</feature>
<dbReference type="PANTHER" id="PTHR23063">
    <property type="entry name" value="PHOSPHOLIPID ACYLTRANSFERASE"/>
    <property type="match status" value="1"/>
</dbReference>
<dbReference type="SUPFAM" id="SSF47473">
    <property type="entry name" value="EF-hand"/>
    <property type="match status" value="1"/>
</dbReference>
<dbReference type="PANTHER" id="PTHR23063:SF52">
    <property type="entry name" value="LYSOPHOSPHATIDYLCHOLINE ACYLTRANSFERASE"/>
    <property type="match status" value="1"/>
</dbReference>
<evidence type="ECO:0000256" key="7">
    <source>
        <dbReference type="ARBA" id="ARBA00022989"/>
    </source>
</evidence>
<dbReference type="SUPFAM" id="SSF69593">
    <property type="entry name" value="Glycerol-3-phosphate (1)-acyltransferase"/>
    <property type="match status" value="1"/>
</dbReference>
<evidence type="ECO:0000256" key="14">
    <source>
        <dbReference type="SAM" id="Phobius"/>
    </source>
</evidence>
<keyword evidence="5" id="KW-0808">Transferase</keyword>
<comment type="pathway">
    <text evidence="13">Phospholipid metabolism.</text>
</comment>
<evidence type="ECO:0000256" key="13">
    <source>
        <dbReference type="ARBA" id="ARBA00025707"/>
    </source>
</evidence>
<evidence type="ECO:0000256" key="8">
    <source>
        <dbReference type="ARBA" id="ARBA00023098"/>
    </source>
</evidence>
<evidence type="ECO:0000256" key="3">
    <source>
        <dbReference type="ARBA" id="ARBA00008655"/>
    </source>
</evidence>
<comment type="pathway">
    <text evidence="2">Lipid metabolism; phospholipid metabolism.</text>
</comment>
<keyword evidence="9 14" id="KW-0472">Membrane</keyword>
<evidence type="ECO:0000256" key="12">
    <source>
        <dbReference type="ARBA" id="ARBA00023315"/>
    </source>
</evidence>
<evidence type="ECO:0000256" key="11">
    <source>
        <dbReference type="ARBA" id="ARBA00023264"/>
    </source>
</evidence>
<evidence type="ECO:0000256" key="2">
    <source>
        <dbReference type="ARBA" id="ARBA00005074"/>
    </source>
</evidence>
<comment type="subcellular location">
    <subcellularLocation>
        <location evidence="1">Membrane</location>
    </subcellularLocation>
</comment>
<feature type="domain" description="Phospholipid/glycerol acyltransferase" evidence="15">
    <location>
        <begin position="124"/>
        <end position="236"/>
    </location>
</feature>
<dbReference type="EMBL" id="CAWYQH010000068">
    <property type="protein sequence ID" value="CAK8680196.1"/>
    <property type="molecule type" value="Genomic_DNA"/>
</dbReference>
<dbReference type="InterPro" id="IPR011992">
    <property type="entry name" value="EF-hand-dom_pair"/>
</dbReference>
<keyword evidence="17" id="KW-1185">Reference proteome</keyword>
<keyword evidence="4" id="KW-0444">Lipid biosynthesis</keyword>
<evidence type="ECO:0000256" key="5">
    <source>
        <dbReference type="ARBA" id="ARBA00022679"/>
    </source>
</evidence>
<dbReference type="InterPro" id="IPR002123">
    <property type="entry name" value="Plipid/glycerol_acylTrfase"/>
</dbReference>
<organism evidence="16 17">
    <name type="scientific">Clavelina lepadiformis</name>
    <name type="common">Light-bulb sea squirt</name>
    <name type="synonym">Ascidia lepadiformis</name>
    <dbReference type="NCBI Taxonomy" id="159417"/>
    <lineage>
        <taxon>Eukaryota</taxon>
        <taxon>Metazoa</taxon>
        <taxon>Chordata</taxon>
        <taxon>Tunicata</taxon>
        <taxon>Ascidiacea</taxon>
        <taxon>Aplousobranchia</taxon>
        <taxon>Clavelinidae</taxon>
        <taxon>Clavelina</taxon>
    </lineage>
</organism>
<name>A0ABP0FNB6_CLALP</name>
<keyword evidence="7 14" id="KW-1133">Transmembrane helix</keyword>
<evidence type="ECO:0000256" key="10">
    <source>
        <dbReference type="ARBA" id="ARBA00023209"/>
    </source>
</evidence>
<protein>
    <recommendedName>
        <fullName evidence="15">Phospholipid/glycerol acyltransferase domain-containing protein</fullName>
    </recommendedName>
</protein>